<evidence type="ECO:0000313" key="2">
    <source>
        <dbReference type="EMBL" id="ELR17132.1"/>
    </source>
</evidence>
<dbReference type="GeneID" id="14918351"/>
<gene>
    <name evidence="2" type="ORF">ACA1_057880</name>
</gene>
<evidence type="ECO:0000256" key="1">
    <source>
        <dbReference type="SAM" id="SignalP"/>
    </source>
</evidence>
<dbReference type="EMBL" id="KB007974">
    <property type="protein sequence ID" value="ELR17132.1"/>
    <property type="molecule type" value="Genomic_DNA"/>
</dbReference>
<protein>
    <submittedName>
        <fullName evidence="2">Uncharacterized protein</fullName>
    </submittedName>
</protein>
<reference evidence="2 3" key="1">
    <citation type="journal article" date="2013" name="Genome Biol.">
        <title>Genome of Acanthamoeba castellanii highlights extensive lateral gene transfer and early evolution of tyrosine kinase signaling.</title>
        <authorList>
            <person name="Clarke M."/>
            <person name="Lohan A.J."/>
            <person name="Liu B."/>
            <person name="Lagkouvardos I."/>
            <person name="Roy S."/>
            <person name="Zafar N."/>
            <person name="Bertelli C."/>
            <person name="Schilde C."/>
            <person name="Kianianmomeni A."/>
            <person name="Burglin T.R."/>
            <person name="Frech C."/>
            <person name="Turcotte B."/>
            <person name="Kopec K.O."/>
            <person name="Synnott J.M."/>
            <person name="Choo C."/>
            <person name="Paponov I."/>
            <person name="Finkler A."/>
            <person name="Soon Heng Tan C."/>
            <person name="Hutchins A.P."/>
            <person name="Weinmeier T."/>
            <person name="Rattei T."/>
            <person name="Chu J.S."/>
            <person name="Gimenez G."/>
            <person name="Irimia M."/>
            <person name="Rigden D.J."/>
            <person name="Fitzpatrick D.A."/>
            <person name="Lorenzo-Morales J."/>
            <person name="Bateman A."/>
            <person name="Chiu C.H."/>
            <person name="Tang P."/>
            <person name="Hegemann P."/>
            <person name="Fromm H."/>
            <person name="Raoult D."/>
            <person name="Greub G."/>
            <person name="Miranda-Saavedra D."/>
            <person name="Chen N."/>
            <person name="Nash P."/>
            <person name="Ginger M.L."/>
            <person name="Horn M."/>
            <person name="Schaap P."/>
            <person name="Caler L."/>
            <person name="Loftus B."/>
        </authorList>
    </citation>
    <scope>NUCLEOTIDE SEQUENCE [LARGE SCALE GENOMIC DNA]</scope>
    <source>
        <strain evidence="2 3">Neff</strain>
    </source>
</reference>
<accession>L8GW46</accession>
<dbReference type="KEGG" id="acan:ACA1_057880"/>
<feature type="chain" id="PRO_5003989890" evidence="1">
    <location>
        <begin position="23"/>
        <end position="336"/>
    </location>
</feature>
<sequence length="336" mass="36532">MTLGTATTAFLVLCCFCACAVGVFSPAGSPSVTVNAVWSDLNITRLYPTTAVAGAVLFESNEMGHPKGVSPAVDLRSQRLFVPLYGPFSESKMKLGVFDLSVPDKVTVLKTIPTPGDTVYSIQYDSVADTVWLVVSFVRDLRIIFLVSVDLVSGNVSNVTLPTGYKPAYQTGLGSPSVIDEKNRELVLSVEQPLTPGSFDNVYSLLRFNLDTHQFTIITFPDLWPCAMVKDQLSGTVYALFHPRDYRQQQFLSFGTLDTTSGALEVLNKWTNPTLLFVINSLCALDSESAQFYAVVGDGAAGRVALVTVSAKSGELVNTAYFDRWARTGIPNIFVY</sequence>
<organism evidence="2 3">
    <name type="scientific">Acanthamoeba castellanii (strain ATCC 30010 / Neff)</name>
    <dbReference type="NCBI Taxonomy" id="1257118"/>
    <lineage>
        <taxon>Eukaryota</taxon>
        <taxon>Amoebozoa</taxon>
        <taxon>Discosea</taxon>
        <taxon>Longamoebia</taxon>
        <taxon>Centramoebida</taxon>
        <taxon>Acanthamoebidae</taxon>
        <taxon>Acanthamoeba</taxon>
    </lineage>
</organism>
<dbReference type="Proteomes" id="UP000011083">
    <property type="component" value="Unassembled WGS sequence"/>
</dbReference>
<feature type="signal peptide" evidence="1">
    <location>
        <begin position="1"/>
        <end position="22"/>
    </location>
</feature>
<evidence type="ECO:0000313" key="3">
    <source>
        <dbReference type="Proteomes" id="UP000011083"/>
    </source>
</evidence>
<dbReference type="RefSeq" id="XP_004339145.1">
    <property type="nucleotide sequence ID" value="XM_004339097.1"/>
</dbReference>
<keyword evidence="3" id="KW-1185">Reference proteome</keyword>
<keyword evidence="1" id="KW-0732">Signal</keyword>
<dbReference type="VEuPathDB" id="AmoebaDB:ACA1_057880"/>
<name>L8GW46_ACACF</name>
<dbReference type="AlphaFoldDB" id="L8GW46"/>
<proteinExistence type="predicted"/>